<gene>
    <name evidence="4" type="ORF">GCM10009765_43770</name>
</gene>
<evidence type="ECO:0000256" key="2">
    <source>
        <dbReference type="ARBA" id="ARBA00022801"/>
    </source>
</evidence>
<feature type="modified residue" description="N6-carboxylysine" evidence="3">
    <location>
        <position position="145"/>
    </location>
</feature>
<reference evidence="5" key="1">
    <citation type="journal article" date="2019" name="Int. J. Syst. Evol. Microbiol.">
        <title>The Global Catalogue of Microorganisms (GCM) 10K type strain sequencing project: providing services to taxonomists for standard genome sequencing and annotation.</title>
        <authorList>
            <consortium name="The Broad Institute Genomics Platform"/>
            <consortium name="The Broad Institute Genome Sequencing Center for Infectious Disease"/>
            <person name="Wu L."/>
            <person name="Ma J."/>
        </authorList>
    </citation>
    <scope>NUCLEOTIDE SEQUENCE [LARGE SCALE GENOMIC DNA]</scope>
    <source>
        <strain evidence="5">JCM 14718</strain>
    </source>
</reference>
<evidence type="ECO:0000313" key="5">
    <source>
        <dbReference type="Proteomes" id="UP001500618"/>
    </source>
</evidence>
<evidence type="ECO:0000256" key="3">
    <source>
        <dbReference type="PROSITE-ProRule" id="PRU00679"/>
    </source>
</evidence>
<organism evidence="4 5">
    <name type="scientific">Fodinicola feengrottensis</name>
    <dbReference type="NCBI Taxonomy" id="435914"/>
    <lineage>
        <taxon>Bacteria</taxon>
        <taxon>Bacillati</taxon>
        <taxon>Actinomycetota</taxon>
        <taxon>Actinomycetes</taxon>
        <taxon>Mycobacteriales</taxon>
        <taxon>Fodinicola</taxon>
    </lineage>
</organism>
<dbReference type="SUPFAM" id="SSF51556">
    <property type="entry name" value="Metallo-dependent hydrolases"/>
    <property type="match status" value="1"/>
</dbReference>
<evidence type="ECO:0000313" key="4">
    <source>
        <dbReference type="EMBL" id="GAA1689675.1"/>
    </source>
</evidence>
<dbReference type="PANTHER" id="PTHR10819:SF3">
    <property type="entry name" value="PHOSPHOTRIESTERASE-RELATED PROTEIN"/>
    <property type="match status" value="1"/>
</dbReference>
<dbReference type="InterPro" id="IPR032466">
    <property type="entry name" value="Metal_Hydrolase"/>
</dbReference>
<dbReference type="PANTHER" id="PTHR10819">
    <property type="entry name" value="PHOSPHOTRIESTERASE-RELATED"/>
    <property type="match status" value="1"/>
</dbReference>
<keyword evidence="1" id="KW-0479">Metal-binding</keyword>
<accession>A0ABP4TKR8</accession>
<keyword evidence="5" id="KW-1185">Reference proteome</keyword>
<evidence type="ECO:0000256" key="1">
    <source>
        <dbReference type="ARBA" id="ARBA00022723"/>
    </source>
</evidence>
<dbReference type="RefSeq" id="WP_163569998.1">
    <property type="nucleotide sequence ID" value="NZ_BAAANY010000017.1"/>
</dbReference>
<dbReference type="Proteomes" id="UP001500618">
    <property type="component" value="Unassembled WGS sequence"/>
</dbReference>
<comment type="caution">
    <text evidence="4">The sequence shown here is derived from an EMBL/GenBank/DDBJ whole genome shotgun (WGS) entry which is preliminary data.</text>
</comment>
<protein>
    <submittedName>
        <fullName evidence="4">Phosphotriesterase</fullName>
    </submittedName>
</protein>
<dbReference type="Pfam" id="PF02126">
    <property type="entry name" value="PTE"/>
    <property type="match status" value="1"/>
</dbReference>
<dbReference type="Gene3D" id="3.20.20.140">
    <property type="entry name" value="Metal-dependent hydrolases"/>
    <property type="match status" value="1"/>
</dbReference>
<sequence length="320" mass="35004">MTQIPTLTGVVESSDLGRVLVHEHVFVISSHEYVKNYRDDVDEEALITQAVRELTELKAAGIDTIMDPTVWGLGRYIPLTRRVAEQVPINIIAATGLYTYGDVPFPMLHVGPGEMFDQPDPLPELFVRDLTVGIADTGIRAAFLKCAIDTKGLTPGVERVMRAVGQASVRTGAPITVHTDSASRSGLVAQRVLGGEGVDLRKVVIGHSGDTTDLGYLTAVADQGSLLGMDRFGLDAVLPLADRVATIAELVRRGYTEQIVLSHDAFCFADFFPPYEPRTSMPEWNYVYISHKVLPALLEAGVSQADIDTMLVHNPRRYFE</sequence>
<dbReference type="EMBL" id="BAAANY010000017">
    <property type="protein sequence ID" value="GAA1689675.1"/>
    <property type="molecule type" value="Genomic_DNA"/>
</dbReference>
<proteinExistence type="inferred from homology"/>
<keyword evidence="2" id="KW-0378">Hydrolase</keyword>
<dbReference type="PROSITE" id="PS51347">
    <property type="entry name" value="PHOSPHOTRIESTERASE_2"/>
    <property type="match status" value="1"/>
</dbReference>
<name>A0ABP4TKR8_9ACTN</name>
<dbReference type="InterPro" id="IPR001559">
    <property type="entry name" value="Phosphotriesterase"/>
</dbReference>
<comment type="similarity">
    <text evidence="3">Belongs to the metallo-dependent hydrolases superfamily. Phosphotriesterase family.</text>
</comment>